<keyword evidence="1" id="KW-0812">Transmembrane</keyword>
<proteinExistence type="predicted"/>
<feature type="signal peptide" evidence="2">
    <location>
        <begin position="1"/>
        <end position="24"/>
    </location>
</feature>
<reference evidence="4 5" key="1">
    <citation type="submission" date="2019-10" db="EMBL/GenBank/DDBJ databases">
        <title>Rudanella paleaurantiibacter sp. nov., isolated from sludge.</title>
        <authorList>
            <person name="Xu S.Q."/>
        </authorList>
    </citation>
    <scope>NUCLEOTIDE SEQUENCE [LARGE SCALE GENOMIC DNA]</scope>
    <source>
        <strain evidence="4 5">HX-22-17</strain>
    </source>
</reference>
<dbReference type="Pfam" id="PF13559">
    <property type="entry name" value="DUF4129"/>
    <property type="match status" value="1"/>
</dbReference>
<evidence type="ECO:0000313" key="5">
    <source>
        <dbReference type="Proteomes" id="UP000488299"/>
    </source>
</evidence>
<accession>A0A7J5U2R7</accession>
<organism evidence="4 5">
    <name type="scientific">Rudanella paleaurantiibacter</name>
    <dbReference type="NCBI Taxonomy" id="2614655"/>
    <lineage>
        <taxon>Bacteria</taxon>
        <taxon>Pseudomonadati</taxon>
        <taxon>Bacteroidota</taxon>
        <taxon>Cytophagia</taxon>
        <taxon>Cytophagales</taxon>
        <taxon>Cytophagaceae</taxon>
        <taxon>Rudanella</taxon>
    </lineage>
</organism>
<dbReference type="EMBL" id="WELI01000002">
    <property type="protein sequence ID" value="KAB7731990.1"/>
    <property type="molecule type" value="Genomic_DNA"/>
</dbReference>
<dbReference type="RefSeq" id="WP_152123566.1">
    <property type="nucleotide sequence ID" value="NZ_WELI01000002.1"/>
</dbReference>
<keyword evidence="2" id="KW-0732">Signal</keyword>
<protein>
    <submittedName>
        <fullName evidence="4">DUF4129 domain-containing protein</fullName>
    </submittedName>
</protein>
<dbReference type="Proteomes" id="UP000488299">
    <property type="component" value="Unassembled WGS sequence"/>
</dbReference>
<gene>
    <name evidence="4" type="ORF">F5984_07165</name>
</gene>
<dbReference type="AlphaFoldDB" id="A0A7J5U2R7"/>
<name>A0A7J5U2R7_9BACT</name>
<sequence length="282" mass="32277">MNGMRKLVLYGALLALGLGNPVFAQQRAETDSTVVADTSRRDTETDELDEYFVDGVPENPSDTVVVKAPDDRSAPAVRYPTEGQLNEYRQARDYQYGEDIPPPESFIGKLLNWFFRNLREFFASPSYQNFWRYVILLAVAALVVYLGVKAEFLGFLSTGRGSGTTLDYETLTEDIHRIDFAKELEVATEKGNYRLAVRLLYLQALKQLADRRLIDWKPDKTNQQYVYELAGQPFAPTFNDLTRDFEYVWYGNFPVDTEQFTQIQAQFGLFGRQLPTLNPARS</sequence>
<keyword evidence="1" id="KW-1133">Transmembrane helix</keyword>
<evidence type="ECO:0000259" key="3">
    <source>
        <dbReference type="Pfam" id="PF13559"/>
    </source>
</evidence>
<evidence type="ECO:0000313" key="4">
    <source>
        <dbReference type="EMBL" id="KAB7731990.1"/>
    </source>
</evidence>
<feature type="transmembrane region" description="Helical" evidence="1">
    <location>
        <begin position="130"/>
        <end position="148"/>
    </location>
</feature>
<dbReference type="InterPro" id="IPR025403">
    <property type="entry name" value="TgpA-like_C"/>
</dbReference>
<evidence type="ECO:0000256" key="2">
    <source>
        <dbReference type="SAM" id="SignalP"/>
    </source>
</evidence>
<feature type="chain" id="PRO_5029751860" evidence="2">
    <location>
        <begin position="25"/>
        <end position="282"/>
    </location>
</feature>
<feature type="domain" description="Protein-glutamine gamma-glutamyltransferase-like C-terminal" evidence="3">
    <location>
        <begin position="200"/>
        <end position="265"/>
    </location>
</feature>
<keyword evidence="1" id="KW-0472">Membrane</keyword>
<comment type="caution">
    <text evidence="4">The sequence shown here is derived from an EMBL/GenBank/DDBJ whole genome shotgun (WGS) entry which is preliminary data.</text>
</comment>
<keyword evidence="5" id="KW-1185">Reference proteome</keyword>
<evidence type="ECO:0000256" key="1">
    <source>
        <dbReference type="SAM" id="Phobius"/>
    </source>
</evidence>